<dbReference type="EMBL" id="SZOH01005227">
    <property type="protein sequence ID" value="TKI80426.1"/>
    <property type="molecule type" value="Genomic_DNA"/>
</dbReference>
<dbReference type="InterPro" id="IPR043504">
    <property type="entry name" value="Peptidase_S1_PA_chymotrypsin"/>
</dbReference>
<comment type="caution">
    <text evidence="2">The sequence shown here is derived from an EMBL/GenBank/DDBJ whole genome shotgun (WGS) entry which is preliminary data.</text>
</comment>
<evidence type="ECO:0000313" key="2">
    <source>
        <dbReference type="EMBL" id="TKI80426.1"/>
    </source>
</evidence>
<accession>A0A9X8ZYE1</accession>
<gene>
    <name evidence="2" type="ORF">FC695_43820</name>
</gene>
<dbReference type="InterPro" id="IPR009003">
    <property type="entry name" value="Peptidase_S1_PA"/>
</dbReference>
<organism evidence="2 3">
    <name type="scientific">Bacillus cereus</name>
    <dbReference type="NCBI Taxonomy" id="1396"/>
    <lineage>
        <taxon>Bacteria</taxon>
        <taxon>Bacillati</taxon>
        <taxon>Bacillota</taxon>
        <taxon>Bacilli</taxon>
        <taxon>Bacillales</taxon>
        <taxon>Bacillaceae</taxon>
        <taxon>Bacillus</taxon>
        <taxon>Bacillus cereus group</taxon>
    </lineage>
</organism>
<protein>
    <submittedName>
        <fullName evidence="2">Trypsin-like peptidase domain-containing protein</fullName>
    </submittedName>
</protein>
<dbReference type="SUPFAM" id="SSF50494">
    <property type="entry name" value="Trypsin-like serine proteases"/>
    <property type="match status" value="1"/>
</dbReference>
<feature type="non-terminal residue" evidence="2">
    <location>
        <position position="1"/>
    </location>
</feature>
<evidence type="ECO:0000313" key="3">
    <source>
        <dbReference type="Proteomes" id="UP000308444"/>
    </source>
</evidence>
<dbReference type="Proteomes" id="UP000308444">
    <property type="component" value="Unassembled WGS sequence"/>
</dbReference>
<evidence type="ECO:0000256" key="1">
    <source>
        <dbReference type="ARBA" id="ARBA00022825"/>
    </source>
</evidence>
<keyword evidence="1" id="KW-0720">Serine protease</keyword>
<keyword evidence="1" id="KW-0645">Protease</keyword>
<dbReference type="Gene3D" id="2.40.10.10">
    <property type="entry name" value="Trypsin-like serine proteases"/>
    <property type="match status" value="1"/>
</dbReference>
<dbReference type="AlphaFoldDB" id="A0A9X8ZYE1"/>
<keyword evidence="1" id="KW-0378">Hydrolase</keyword>
<feature type="non-terminal residue" evidence="2">
    <location>
        <position position="68"/>
    </location>
</feature>
<dbReference type="GO" id="GO:0008236">
    <property type="term" value="F:serine-type peptidase activity"/>
    <property type="evidence" value="ECO:0007669"/>
    <property type="project" value="UniProtKB-KW"/>
</dbReference>
<proteinExistence type="predicted"/>
<reference evidence="2 3" key="1">
    <citation type="journal article" date="2019" name="Environ. Microbiol.">
        <title>An active ?-lactamase is a part of an orchestrated cell wall stress resistance network of Bacillus subtilis and related rhizosphere species.</title>
        <authorList>
            <person name="Bucher T."/>
            <person name="Keren-Paz A."/>
            <person name="Hausser J."/>
            <person name="Olender T."/>
            <person name="Cytryn E."/>
            <person name="Kolodkin-Gal I."/>
        </authorList>
    </citation>
    <scope>NUCLEOTIDE SEQUENCE [LARGE SCALE GENOMIC DNA]</scope>
    <source>
        <strain evidence="2 3">I32</strain>
    </source>
</reference>
<name>A0A9X8ZYE1_BACCE</name>
<sequence length="68" mass="7692">AKSVCRIEVRDRIGRVRGHGTGFLVSPSLLLTNNHVLADEDAALFSLAQFNYELGLDLKERRNYSFKI</sequence>